<dbReference type="AlphaFoldDB" id="A0A5J4TGW8"/>
<protein>
    <submittedName>
        <fullName evidence="1">Uncharacterized protein</fullName>
    </submittedName>
</protein>
<sequence length="150" mass="16787">MFNRLQDQTHEDPMTFFVGKSVGAIDWCVDEAARNKNNAVFAIGTNDQESNSINLWNLSLDGPDGPNTFEFQSSYTPFDGICTNIKFNNFVSGVLNVAASSSSGFINIYRINQPPNFSLGLEEMSKYVTEESLNQYNPPQIYKPETLIPQ</sequence>
<feature type="non-terminal residue" evidence="1">
    <location>
        <position position="150"/>
    </location>
</feature>
<dbReference type="SUPFAM" id="SSF50978">
    <property type="entry name" value="WD40 repeat-like"/>
    <property type="match status" value="1"/>
</dbReference>
<organism evidence="1 2">
    <name type="scientific">Streblomastix strix</name>
    <dbReference type="NCBI Taxonomy" id="222440"/>
    <lineage>
        <taxon>Eukaryota</taxon>
        <taxon>Metamonada</taxon>
        <taxon>Preaxostyla</taxon>
        <taxon>Oxymonadida</taxon>
        <taxon>Streblomastigidae</taxon>
        <taxon>Streblomastix</taxon>
    </lineage>
</organism>
<dbReference type="Gene3D" id="2.130.10.10">
    <property type="entry name" value="YVTN repeat-like/Quinoprotein amine dehydrogenase"/>
    <property type="match status" value="1"/>
</dbReference>
<dbReference type="InterPro" id="IPR036322">
    <property type="entry name" value="WD40_repeat_dom_sf"/>
</dbReference>
<proteinExistence type="predicted"/>
<dbReference type="Proteomes" id="UP000324800">
    <property type="component" value="Unassembled WGS sequence"/>
</dbReference>
<evidence type="ECO:0000313" key="1">
    <source>
        <dbReference type="EMBL" id="KAA6357518.1"/>
    </source>
</evidence>
<gene>
    <name evidence="1" type="ORF">EZS28_046955</name>
</gene>
<comment type="caution">
    <text evidence="1">The sequence shown here is derived from an EMBL/GenBank/DDBJ whole genome shotgun (WGS) entry which is preliminary data.</text>
</comment>
<evidence type="ECO:0000313" key="2">
    <source>
        <dbReference type="Proteomes" id="UP000324800"/>
    </source>
</evidence>
<dbReference type="InterPro" id="IPR015943">
    <property type="entry name" value="WD40/YVTN_repeat-like_dom_sf"/>
</dbReference>
<reference evidence="1 2" key="1">
    <citation type="submission" date="2019-03" db="EMBL/GenBank/DDBJ databases">
        <title>Single cell metagenomics reveals metabolic interactions within the superorganism composed of flagellate Streblomastix strix and complex community of Bacteroidetes bacteria on its surface.</title>
        <authorList>
            <person name="Treitli S.C."/>
            <person name="Kolisko M."/>
            <person name="Husnik F."/>
            <person name="Keeling P."/>
            <person name="Hampl V."/>
        </authorList>
    </citation>
    <scope>NUCLEOTIDE SEQUENCE [LARGE SCALE GENOMIC DNA]</scope>
    <source>
        <strain evidence="1">ST1C</strain>
    </source>
</reference>
<name>A0A5J4TGW8_9EUKA</name>
<dbReference type="EMBL" id="SNRW01031294">
    <property type="protein sequence ID" value="KAA6357518.1"/>
    <property type="molecule type" value="Genomic_DNA"/>
</dbReference>
<accession>A0A5J4TGW8</accession>